<evidence type="ECO:0000259" key="2">
    <source>
        <dbReference type="PROSITE" id="PS51724"/>
    </source>
</evidence>
<dbReference type="Proteomes" id="UP000014923">
    <property type="component" value="Unassembled WGS sequence"/>
</dbReference>
<keyword evidence="1" id="KW-1133">Transmembrane helix</keyword>
<accession>R7RSA5</accession>
<evidence type="ECO:0000313" key="3">
    <source>
        <dbReference type="EMBL" id="CDF58130.1"/>
    </source>
</evidence>
<feature type="transmembrane region" description="Helical" evidence="1">
    <location>
        <begin position="20"/>
        <end position="38"/>
    </location>
</feature>
<feature type="domain" description="SPOR" evidence="2">
    <location>
        <begin position="60"/>
        <end position="134"/>
    </location>
</feature>
<protein>
    <recommendedName>
        <fullName evidence="2">SPOR domain-containing protein</fullName>
    </recommendedName>
</protein>
<gene>
    <name evidence="3" type="ORF">TCEL_00176</name>
</gene>
<dbReference type="Gene3D" id="3.30.70.1070">
    <property type="entry name" value="Sporulation related repeat"/>
    <property type="match status" value="1"/>
</dbReference>
<dbReference type="PROSITE" id="PS51724">
    <property type="entry name" value="SPOR"/>
    <property type="match status" value="1"/>
</dbReference>
<keyword evidence="1" id="KW-0472">Membrane</keyword>
<dbReference type="EMBL" id="CAVN010000095">
    <property type="protein sequence ID" value="CDF58130.1"/>
    <property type="molecule type" value="Genomic_DNA"/>
</dbReference>
<dbReference type="SUPFAM" id="SSF110997">
    <property type="entry name" value="Sporulation related repeat"/>
    <property type="match status" value="1"/>
</dbReference>
<organism evidence="3 4">
    <name type="scientific">Thermobrachium celere DSM 8682</name>
    <dbReference type="NCBI Taxonomy" id="941824"/>
    <lineage>
        <taxon>Bacteria</taxon>
        <taxon>Bacillati</taxon>
        <taxon>Bacillota</taxon>
        <taxon>Clostridia</taxon>
        <taxon>Eubacteriales</taxon>
        <taxon>Clostridiaceae</taxon>
        <taxon>Thermobrachium</taxon>
    </lineage>
</organism>
<proteinExistence type="predicted"/>
<keyword evidence="1" id="KW-0812">Transmembrane</keyword>
<dbReference type="RefSeq" id="WP_018661926.1">
    <property type="nucleotide sequence ID" value="NZ_HF952018.1"/>
</dbReference>
<evidence type="ECO:0000256" key="1">
    <source>
        <dbReference type="SAM" id="Phobius"/>
    </source>
</evidence>
<dbReference type="HOGENOM" id="CLU_1250134_0_0_9"/>
<dbReference type="GO" id="GO:0042834">
    <property type="term" value="F:peptidoglycan binding"/>
    <property type="evidence" value="ECO:0007669"/>
    <property type="project" value="InterPro"/>
</dbReference>
<dbReference type="OrthoDB" id="1936130at2"/>
<evidence type="ECO:0000313" key="4">
    <source>
        <dbReference type="Proteomes" id="UP000014923"/>
    </source>
</evidence>
<sequence length="221" mass="26026">MKYTRLEIGGKKMTEAQKIYICFFILIPIISILFGWYISKFIMLRLNPLDKNSVVTNNIKKDQKIYLLQLGVFSNEANAKVLIDNLKKIDIYSYYYKDNDIYRIITDISTSSDSIEKRKNELEKKGLKCIIKEINFENKNDLNKDMYEIVIAQIKLKDGQVSLDDYKLISEQFYKRYMNDKKMENIIKYLKNYDQAYKINSSQEIISALIKNVAILSKGEL</sequence>
<dbReference type="InterPro" id="IPR036680">
    <property type="entry name" value="SPOR-like_sf"/>
</dbReference>
<keyword evidence="4" id="KW-1185">Reference proteome</keyword>
<dbReference type="eggNOG" id="ENOG5033ZJ5">
    <property type="taxonomic scope" value="Bacteria"/>
</dbReference>
<dbReference type="InterPro" id="IPR007730">
    <property type="entry name" value="SPOR-like_dom"/>
</dbReference>
<name>R7RSA5_9CLOT</name>
<comment type="caution">
    <text evidence="3">The sequence shown here is derived from an EMBL/GenBank/DDBJ whole genome shotgun (WGS) entry which is preliminary data.</text>
</comment>
<dbReference type="Pfam" id="PF05036">
    <property type="entry name" value="SPOR"/>
    <property type="match status" value="1"/>
</dbReference>
<dbReference type="AlphaFoldDB" id="R7RSA5"/>
<reference evidence="3" key="1">
    <citation type="submission" date="2013-03" db="EMBL/GenBank/DDBJ databases">
        <title>Draft genome sequence of the hydrogen-ethanol-producing anaerobic alkalithermophilic Caloramator celere.</title>
        <authorList>
            <person name="Ciranna A."/>
            <person name="Larjo A."/>
            <person name="Kivisto A."/>
            <person name="Santala V."/>
            <person name="Roos C."/>
            <person name="Karp M."/>
        </authorList>
    </citation>
    <scope>NUCLEOTIDE SEQUENCE [LARGE SCALE GENOMIC DNA]</scope>
    <source>
        <strain evidence="3">DSM 8682</strain>
    </source>
</reference>